<dbReference type="AlphaFoldDB" id="A0A673TE20"/>
<reference evidence="2" key="3">
    <citation type="submission" date="2025-09" db="UniProtKB">
        <authorList>
            <consortium name="Ensembl"/>
        </authorList>
    </citation>
    <scope>IDENTIFICATION</scope>
</reference>
<gene>
    <name evidence="2" type="primary">SCGB3A1</name>
</gene>
<dbReference type="InterPro" id="IPR040301">
    <property type="entry name" value="Secretoglobin_3A"/>
</dbReference>
<name>A0A673TE20_SURSU</name>
<dbReference type="GO" id="GO:1901741">
    <property type="term" value="P:positive regulation of myoblast fusion"/>
    <property type="evidence" value="ECO:0007669"/>
    <property type="project" value="TreeGrafter"/>
</dbReference>
<accession>A0A673TE20</accession>
<organism evidence="2 3">
    <name type="scientific">Suricata suricatta</name>
    <name type="common">Meerkat</name>
    <dbReference type="NCBI Taxonomy" id="37032"/>
    <lineage>
        <taxon>Eukaryota</taxon>
        <taxon>Metazoa</taxon>
        <taxon>Chordata</taxon>
        <taxon>Craniata</taxon>
        <taxon>Vertebrata</taxon>
        <taxon>Euteleostomi</taxon>
        <taxon>Mammalia</taxon>
        <taxon>Eutheria</taxon>
        <taxon>Laurasiatheria</taxon>
        <taxon>Carnivora</taxon>
        <taxon>Feliformia</taxon>
        <taxon>Herpestidae</taxon>
        <taxon>Suricata</taxon>
    </lineage>
</organism>
<protein>
    <recommendedName>
        <fullName evidence="4">Secretoglobin family 3A member 1</fullName>
    </recommendedName>
</protein>
<evidence type="ECO:0000256" key="1">
    <source>
        <dbReference type="SAM" id="SignalP"/>
    </source>
</evidence>
<dbReference type="OMA" id="MELTATF"/>
<keyword evidence="1" id="KW-0732">Signal</keyword>
<feature type="signal peptide" evidence="1">
    <location>
        <begin position="1"/>
        <end position="21"/>
    </location>
</feature>
<evidence type="ECO:0000313" key="2">
    <source>
        <dbReference type="Ensembl" id="ENSSSUP00005007745.1"/>
    </source>
</evidence>
<keyword evidence="3" id="KW-1185">Reference proteome</keyword>
<sequence>MKLAAAFLVLCVALLSRPAATFFVDTVAKPVASALTDLNPAVEAGAEALAGAGDLAETAAMAGAGAMANPFLQGFKALKFILTILGFPVKQLMEDSRKPVAELGPEAMGAVKSLLVLPSAGWGWPPSPDQPSLPFPTLPINMDRSGFEAGFFLPRYQSPFLPLP</sequence>
<dbReference type="GO" id="GO:0005615">
    <property type="term" value="C:extracellular space"/>
    <property type="evidence" value="ECO:0007669"/>
    <property type="project" value="InterPro"/>
</dbReference>
<dbReference type="PANTHER" id="PTHR34829:SF1">
    <property type="entry name" value="SECRETOGLOBIN FAMILY 3A MEMBER 1"/>
    <property type="match status" value="1"/>
</dbReference>
<evidence type="ECO:0000313" key="3">
    <source>
        <dbReference type="Proteomes" id="UP000472268"/>
    </source>
</evidence>
<dbReference type="PANTHER" id="PTHR34829">
    <property type="entry name" value="SECRETOGLOBIN FAMILY 3A MEMBER 2"/>
    <property type="match status" value="1"/>
</dbReference>
<evidence type="ECO:0008006" key="4">
    <source>
        <dbReference type="Google" id="ProtNLM"/>
    </source>
</evidence>
<dbReference type="Pfam" id="PF20490">
    <property type="entry name" value="SCGB3A"/>
    <property type="match status" value="1"/>
</dbReference>
<dbReference type="Ensembl" id="ENSSSUT00005008930.1">
    <property type="protein sequence ID" value="ENSSSUP00005007745.1"/>
    <property type="gene ID" value="ENSSSUG00005005025.1"/>
</dbReference>
<reference evidence="2" key="2">
    <citation type="submission" date="2025-08" db="UniProtKB">
        <authorList>
            <consortium name="Ensembl"/>
        </authorList>
    </citation>
    <scope>IDENTIFICATION</scope>
</reference>
<dbReference type="Proteomes" id="UP000472268">
    <property type="component" value="Chromosome 6"/>
</dbReference>
<feature type="chain" id="PRO_5025420452" description="Secretoglobin family 3A member 1" evidence="1">
    <location>
        <begin position="22"/>
        <end position="164"/>
    </location>
</feature>
<proteinExistence type="predicted"/>
<reference evidence="2 3" key="1">
    <citation type="submission" date="2019-05" db="EMBL/GenBank/DDBJ databases">
        <title>A Chromosome-scale Meerkat (S. suricatta) Genome Assembly.</title>
        <authorList>
            <person name="Dudchenko O."/>
            <person name="Lieberman Aiden E."/>
            <person name="Tung J."/>
            <person name="Barreiro L.B."/>
            <person name="Clutton-Brock T.H."/>
        </authorList>
    </citation>
    <scope>NUCLEOTIDE SEQUENCE [LARGE SCALE GENOMIC DNA]</scope>
</reference>